<dbReference type="Proteomes" id="UP000321154">
    <property type="component" value="Unassembled WGS sequence"/>
</dbReference>
<evidence type="ECO:0000313" key="4">
    <source>
        <dbReference type="Proteomes" id="UP000522688"/>
    </source>
</evidence>
<dbReference type="EMBL" id="JACGWW010000001">
    <property type="protein sequence ID" value="MBA8812685.1"/>
    <property type="molecule type" value="Genomic_DNA"/>
</dbReference>
<evidence type="ECO:0000313" key="1">
    <source>
        <dbReference type="EMBL" id="GEK82300.1"/>
    </source>
</evidence>
<sequence length="297" mass="33241">MNQPDALELTPDQYLHLATARARRSLVEAPGLIAYVRTLITPGLGGASDGMPRPASRTAPLPLRADAVDDTDDVFARLLHWVSYWAGVYQTAPPSTMQVHWAQDGEITGFRASTTPEGAGALTQQATLWLLARHDLITTHDTGMTYFEDVADMMRDLRGRFPRAPRPPRGVLDRPCPVCDQYAFGATWTGNSVEQFELRCSKCEHTEDAASFIKAGRVRELLHELREEHAEPKSEWWSKRQSALELGITPQTLNRYIAEGLRTVTLAGGVYVKTDDLLDLWREKRLRMKTRGATRTA</sequence>
<dbReference type="AlphaFoldDB" id="A0A7W3PHU4"/>
<protein>
    <submittedName>
        <fullName evidence="2">Zn ribbon nucleic-acid-binding protein</fullName>
    </submittedName>
</protein>
<dbReference type="OrthoDB" id="5023682at2"/>
<reference evidence="1 3" key="1">
    <citation type="submission" date="2019-07" db="EMBL/GenBank/DDBJ databases">
        <title>Whole genome shotgun sequence of Frigoribacterium faeni NBRC 103066.</title>
        <authorList>
            <person name="Hosoyama A."/>
            <person name="Uohara A."/>
            <person name="Ohji S."/>
            <person name="Ichikawa N."/>
        </authorList>
    </citation>
    <scope>NUCLEOTIDE SEQUENCE [LARGE SCALE GENOMIC DNA]</scope>
    <source>
        <strain evidence="1 3">NBRC 103066</strain>
    </source>
</reference>
<keyword evidence="3" id="KW-1185">Reference proteome</keyword>
<dbReference type="Proteomes" id="UP000522688">
    <property type="component" value="Unassembled WGS sequence"/>
</dbReference>
<proteinExistence type="predicted"/>
<organism evidence="2 4">
    <name type="scientific">Frigoribacterium faeni</name>
    <dbReference type="NCBI Taxonomy" id="145483"/>
    <lineage>
        <taxon>Bacteria</taxon>
        <taxon>Bacillati</taxon>
        <taxon>Actinomycetota</taxon>
        <taxon>Actinomycetes</taxon>
        <taxon>Micrococcales</taxon>
        <taxon>Microbacteriaceae</taxon>
        <taxon>Frigoribacterium</taxon>
    </lineage>
</organism>
<evidence type="ECO:0000313" key="3">
    <source>
        <dbReference type="Proteomes" id="UP000321154"/>
    </source>
</evidence>
<accession>A0A7W3PHU4</accession>
<name>A0A7W3PHU4_9MICO</name>
<gene>
    <name evidence="2" type="ORF">FB463_000909</name>
    <name evidence="1" type="ORF">FFA01_06090</name>
</gene>
<comment type="caution">
    <text evidence="2">The sequence shown here is derived from an EMBL/GenBank/DDBJ whole genome shotgun (WGS) entry which is preliminary data.</text>
</comment>
<dbReference type="RefSeq" id="WP_146852870.1">
    <property type="nucleotide sequence ID" value="NZ_BAAAHR010000002.1"/>
</dbReference>
<reference evidence="2 4" key="2">
    <citation type="submission" date="2020-07" db="EMBL/GenBank/DDBJ databases">
        <title>Sequencing the genomes of 1000 actinobacteria strains.</title>
        <authorList>
            <person name="Klenk H.-P."/>
        </authorList>
    </citation>
    <scope>NUCLEOTIDE SEQUENCE [LARGE SCALE GENOMIC DNA]</scope>
    <source>
        <strain evidence="2 4">DSM 10309</strain>
    </source>
</reference>
<evidence type="ECO:0000313" key="2">
    <source>
        <dbReference type="EMBL" id="MBA8812685.1"/>
    </source>
</evidence>
<dbReference type="EMBL" id="BJUV01000004">
    <property type="protein sequence ID" value="GEK82300.1"/>
    <property type="molecule type" value="Genomic_DNA"/>
</dbReference>